<evidence type="ECO:0000256" key="4">
    <source>
        <dbReference type="ARBA" id="ARBA00022553"/>
    </source>
</evidence>
<name>A0A2T1GBI8_9CYAN</name>
<comment type="cofactor">
    <cofactor evidence="1">
        <name>pantetheine 4'-phosphate</name>
        <dbReference type="ChEBI" id="CHEBI:47942"/>
    </cofactor>
</comment>
<dbReference type="FunFam" id="3.30.300.30:FF:000015">
    <property type="entry name" value="Nonribosomal peptide synthase SidD"/>
    <property type="match status" value="1"/>
</dbReference>
<dbReference type="SMART" id="SM00823">
    <property type="entry name" value="PKS_PP"/>
    <property type="match status" value="2"/>
</dbReference>
<keyword evidence="8" id="KW-1185">Reference proteome</keyword>
<evidence type="ECO:0000256" key="1">
    <source>
        <dbReference type="ARBA" id="ARBA00001957"/>
    </source>
</evidence>
<protein>
    <submittedName>
        <fullName evidence="7">Non-ribosomal peptide synthetase</fullName>
    </submittedName>
</protein>
<dbReference type="NCBIfam" id="NF003417">
    <property type="entry name" value="PRK04813.1"/>
    <property type="match status" value="2"/>
</dbReference>
<dbReference type="FunFam" id="3.40.50.12780:FF:000012">
    <property type="entry name" value="Non-ribosomal peptide synthetase"/>
    <property type="match status" value="1"/>
</dbReference>
<dbReference type="InterPro" id="IPR006162">
    <property type="entry name" value="Ppantetheine_attach_site"/>
</dbReference>
<sequence length="2856" mass="317458">SLPIPERDLDRLAFVIYTSGSTGQPKGVMVTHRGLGNLVLFHREIFQVTAQSRVLQFASLSFDASVWEIWMALGNGARLYLGDRDAIAPGVDLQQFLHSHCITHATLPPAALTVMPIADFPELQYLIVAGESCPPSVIDRWAVGRNFYNAYGPTETTVCATIAQCQPDRGQPPIGRPIAHTSAYLLDDRQQLVPVGIGGEIYLGGVNLARGYLNRPELTAEKFVPHPWVPGAKLYRTGDWGRYRADGQIEYLGRIDQQVKLRGFRIELGEVETMLGQHPDVLQTAVVARTLDSGRQQLVAYVVPQPSGQPSVAALREFMSERLPDYMVPGAFVLLPELPVTPNGKVDKAALPAPDLTTMLAAGYVAPQTDVEVTLVQIWQEVLGLNQVGTQDNFFAIGGDSILSLQVVARANQAGIQFTPKQLFAHQSIGELARVAGTQPRISAEQGIVTGAVPLTPIQKWFFAQQLPAPHHFNQAVLLEVPTDISATWLQQVLTAIVSHHDALRLQFTVSSDRDWHQQNAPLGTEPQLQIVDLSDLTGQQQTDRLTEICSQHQATMDLAAGCLVRSTLFRLCPGQPQRLLIAIHHLAVDGLSWRILLEDLQTAYQQLDRGLDIVFPAKTTAWQEWAQQLTATAEDRWGELAYWQAQSPPDRYSLPIDRVGENSLDSVDTVEISLSATATQDLLHRVPAAYRTQINDVLLSTLAQTIAEWTGESRVYLDLEGHGREELGAATDISRTVGWFTTLFPVCLDLPAQRQPSVWLKTIKEQIRSIPDKGIGYGLLRYICQAPSLVNQLTAPISFNYLGQFDRTLDVEGKFQLASESTGADVSTEGNRHHLLDISGSIVTDRLQLSWSYSSNLHDRSTIEHLAERFINYLEATIEHCLAPTSGGYTPSDFPLAQLSQPELDRLVGDNWSAVADIYPLSPMQQGMLFHSVADPDSGVYVELLHCTLHGVVDLPVFQQVWQQAIDRHDIFRTGFVWGDLARPLQVVRHQVPLSFTYHDWRNKQSQQAQLAELIERERLQGFDLSCPPLLRLHLIQLATDRYELVWVHHHLLLDGWSLPIVFKELFADYHASISGQPAPQVAVSPYRNYIAWLQTQDRSAAQAFWQEQLQGITAPTPLITDRHTELTPGYETRQLQLSIETTATLQEFVRQQHLTLSNQIQAAWALLLSRYSGETEVVFGVTVSGRPPTLLRVEEMVGLFINTLPVRVSIPSELSVLPWLQTLQTQQQDRERYIYTPLVDIQGWSEVPRGVPLFDSIVVFENYPLGEAVNGRVEGQTLEIANVRSLEQTNYPLTLTVLPGHELTLDISYDRCRFAPETIDRMLGHLHNLIVGMVSNTELSLSRLPLLSSAEVQQLQDWNATECDYPHDLCVPELFAQQVAATPDLVAVIEGGDRLTYRELAERANQLAHLLLDANVQPDSLVGICLPRSLDAIVAMLAVSIAGAAYVPLDPAYPIGRLELMLTDAQVPVLITRSDLGLPLSTAGMSVVQLDDRSVDRYPTTPPVVDYNPDRLAYIIYTSGSTGTPKGVMIQHRALVNFITAAQAAYQITSADRVLQFAAYSFDTAIEEIYPTLLRGATLVLRQEAMLDSIAAFVTAIESMEITVLDLPTAYWQQLVTTLVTDRLSLPATVRLTIIGGEQVSTSHVELWQRHCPEIPLLNTYGPTEATVVTTVADLSTATQISIGRPIANTQVQILDPHGQQNPIGVAGELHIGGAGLALGYLGQPTLTAAKFITTENDLRLYRSGDLARYLPDGQIEYLGRIDRQVKIRGFRIELGEIESVLSQHPQLQAVVVDRPPVADVGRSRLVAYYVLQSPVTDSSTLEAELRQFIAARLPDYMQPSAFVQLDRLPLTPSGKVDRQALPAPSTVAIAQRDLVLPTAPLEIALAQIWQEVLGLPQVGLEDNFFTIGGDSILSLQIIARANQVGIKLTFKQLFSHPSIGELVKVVETGTVVRAEQGMVTGAVPLTPIQSWFFEREFPEPHHFNQSVLLQVPADLDVDRVQRVLTTIVSHHDALRLTFTATDRGWQQFNAPVSELPQLQVINLGDLTGQQQTDRLTELCSQQQASLDLTAGCLLGATLFQMGAHQPQRLLIVIHHLAVDGVSWRILLADIQTALQQLQQGLEIGLPPKTTSWQQWCERSTELAANFTTELTYWQQQTRSQPWTLPLDRQGENSVSSSEHVSVSLSVAATQDLLQQVPAIYRTQINDVLLAALAQTISDWTQMSTIQLDLEGHGREELLADLDISRTVGWFTTLFPVCLDVSAQQPGLLLKSIKEQLRQIPHKGIGYGLLRYVCQEPSLIDLAAAPISFNYLGRFERTLADDGDFQLASESAGTETSSLGQRSHILDINAVISSGQLEFDWSYSHHLFDRQTIERLAQQLLQNLQALIDHCLEPTSGGYTPSDFPLTALSQAELDRLVGEDWRQVVDIYPLSPMQQGMLFHTVYAPESGAYVEILHCQLQGKMNIEAFEQAWQQTIDRHEIFRTSFAWLDLSAPVQCVRRDVVLPLVLEDWQDCDDRRQQDKLADLIDRERQQGFDLSRPPLMRLHLLQFAPDRYEFVWSHHHLLLDGWSLPIVLQDVFASYEAISQHQSPSLPATTAYQSYIAWLQQQDSNQAAQFWQQQLQGFTTRTPLPIGKTGDAGSAEVRLEVSAELSQQIEAFAREHQLTQSNLIQGAWALLLSRYSGERDVVFGVTCAGRPPTLPGVETIVGLFINSLPLRTTLPIDHRSIPWLKTLQAQQAATEAYTYTPLVDIQGWSDVPRGSSLFDSLVVFENYPVSSVQHQPLSHLTIANIQNRADTNYPLTLVAAPGENLLLRLGFDRSRFSADTVARMLEHCQQLLSGIVTQPEIPIAQLP</sequence>
<dbReference type="InterPro" id="IPR023213">
    <property type="entry name" value="CAT-like_dom_sf"/>
</dbReference>
<dbReference type="RefSeq" id="WP_146138375.1">
    <property type="nucleotide sequence ID" value="NZ_PVWO01000241.1"/>
</dbReference>
<dbReference type="PANTHER" id="PTHR45398:SF1">
    <property type="entry name" value="ENZYME, PUTATIVE (JCVI)-RELATED"/>
    <property type="match status" value="1"/>
</dbReference>
<dbReference type="InterPro" id="IPR042099">
    <property type="entry name" value="ANL_N_sf"/>
</dbReference>
<dbReference type="GO" id="GO:0031177">
    <property type="term" value="F:phosphopantetheine binding"/>
    <property type="evidence" value="ECO:0007669"/>
    <property type="project" value="InterPro"/>
</dbReference>
<dbReference type="Gene3D" id="3.30.559.30">
    <property type="entry name" value="Nonribosomal peptide synthetase, condensation domain"/>
    <property type="match status" value="4"/>
</dbReference>
<dbReference type="EMBL" id="PVWO01000241">
    <property type="protein sequence ID" value="PSB54682.1"/>
    <property type="molecule type" value="Genomic_DNA"/>
</dbReference>
<reference evidence="7 8" key="1">
    <citation type="submission" date="2018-03" db="EMBL/GenBank/DDBJ databases">
        <title>The ancient ancestry and fast evolution of plastids.</title>
        <authorList>
            <person name="Moore K.R."/>
            <person name="Magnabosco C."/>
            <person name="Momper L."/>
            <person name="Gold D.A."/>
            <person name="Bosak T."/>
            <person name="Fournier G.P."/>
        </authorList>
    </citation>
    <scope>NUCLEOTIDE SEQUENCE [LARGE SCALE GENOMIC DNA]</scope>
    <source>
        <strain evidence="7 8">CCALA 037</strain>
    </source>
</reference>
<dbReference type="FunFam" id="1.10.1200.10:FF:000005">
    <property type="entry name" value="Nonribosomal peptide synthetase 1"/>
    <property type="match status" value="2"/>
</dbReference>
<dbReference type="Gene3D" id="1.10.1200.10">
    <property type="entry name" value="ACP-like"/>
    <property type="match status" value="2"/>
</dbReference>
<dbReference type="InterPro" id="IPR010060">
    <property type="entry name" value="NRPS_synth"/>
</dbReference>
<feature type="domain" description="Carrier" evidence="6">
    <location>
        <begin position="1879"/>
        <end position="1953"/>
    </location>
</feature>
<accession>A0A2T1GBI8</accession>
<dbReference type="GO" id="GO:0008610">
    <property type="term" value="P:lipid biosynthetic process"/>
    <property type="evidence" value="ECO:0007669"/>
    <property type="project" value="UniProtKB-ARBA"/>
</dbReference>
<dbReference type="CDD" id="cd19543">
    <property type="entry name" value="DCL_NRPS"/>
    <property type="match status" value="2"/>
</dbReference>
<gene>
    <name evidence="7" type="ORF">C7B77_17410</name>
</gene>
<dbReference type="InterPro" id="IPR010071">
    <property type="entry name" value="AA_adenyl_dom"/>
</dbReference>
<dbReference type="InterPro" id="IPR045851">
    <property type="entry name" value="AMP-bd_C_sf"/>
</dbReference>
<dbReference type="Proteomes" id="UP000238937">
    <property type="component" value="Unassembled WGS sequence"/>
</dbReference>
<keyword evidence="4" id="KW-0597">Phosphoprotein</keyword>
<dbReference type="GO" id="GO:0043041">
    <property type="term" value="P:amino acid activation for nonribosomal peptide biosynthetic process"/>
    <property type="evidence" value="ECO:0007669"/>
    <property type="project" value="UniProtKB-ARBA"/>
</dbReference>
<organism evidence="7 8">
    <name type="scientific">Chamaesiphon polymorphus CCALA 037</name>
    <dbReference type="NCBI Taxonomy" id="2107692"/>
    <lineage>
        <taxon>Bacteria</taxon>
        <taxon>Bacillati</taxon>
        <taxon>Cyanobacteriota</taxon>
        <taxon>Cyanophyceae</taxon>
        <taxon>Gomontiellales</taxon>
        <taxon>Chamaesiphonaceae</taxon>
        <taxon>Chamaesiphon</taxon>
    </lineage>
</organism>
<dbReference type="GO" id="GO:0017000">
    <property type="term" value="P:antibiotic biosynthetic process"/>
    <property type="evidence" value="ECO:0007669"/>
    <property type="project" value="UniProtKB-KW"/>
</dbReference>
<dbReference type="SUPFAM" id="SSF47336">
    <property type="entry name" value="ACP-like"/>
    <property type="match status" value="2"/>
</dbReference>
<dbReference type="NCBIfam" id="TIGR01733">
    <property type="entry name" value="AA-adenyl-dom"/>
    <property type="match status" value="2"/>
</dbReference>
<dbReference type="InterPro" id="IPR025110">
    <property type="entry name" value="AMP-bd_C"/>
</dbReference>
<dbReference type="NCBIfam" id="TIGR01720">
    <property type="entry name" value="NRPS-para261"/>
    <property type="match status" value="2"/>
</dbReference>
<feature type="non-terminal residue" evidence="7">
    <location>
        <position position="1"/>
    </location>
</feature>
<dbReference type="Gene3D" id="3.40.50.980">
    <property type="match status" value="2"/>
</dbReference>
<dbReference type="InterPro" id="IPR009081">
    <property type="entry name" value="PP-bd_ACP"/>
</dbReference>
<dbReference type="PROSITE" id="PS00012">
    <property type="entry name" value="PHOSPHOPANTETHEINE"/>
    <property type="match status" value="2"/>
</dbReference>
<evidence type="ECO:0000256" key="5">
    <source>
        <dbReference type="ARBA" id="ARBA00023194"/>
    </source>
</evidence>
<dbReference type="Pfam" id="PF00668">
    <property type="entry name" value="Condensation"/>
    <property type="match status" value="4"/>
</dbReference>
<dbReference type="OrthoDB" id="9757538at2"/>
<evidence type="ECO:0000256" key="3">
    <source>
        <dbReference type="ARBA" id="ARBA00022450"/>
    </source>
</evidence>
<dbReference type="GO" id="GO:0044550">
    <property type="term" value="P:secondary metabolite biosynthetic process"/>
    <property type="evidence" value="ECO:0007669"/>
    <property type="project" value="UniProtKB-ARBA"/>
</dbReference>
<dbReference type="InterPro" id="IPR020806">
    <property type="entry name" value="PKS_PP-bd"/>
</dbReference>
<keyword evidence="5" id="KW-0045">Antibiotic biosynthesis</keyword>
<dbReference type="Gene3D" id="3.40.50.12780">
    <property type="entry name" value="N-terminal domain of ligase-like"/>
    <property type="match status" value="1"/>
</dbReference>
<dbReference type="CDD" id="cd05930">
    <property type="entry name" value="A_NRPS"/>
    <property type="match status" value="1"/>
</dbReference>
<dbReference type="Pfam" id="PF00550">
    <property type="entry name" value="PP-binding"/>
    <property type="match status" value="2"/>
</dbReference>
<dbReference type="CDD" id="cd19534">
    <property type="entry name" value="E_NRPS"/>
    <property type="match status" value="2"/>
</dbReference>
<dbReference type="FunFam" id="3.30.300.30:FF:000010">
    <property type="entry name" value="Enterobactin synthetase component F"/>
    <property type="match status" value="1"/>
</dbReference>
<dbReference type="GO" id="GO:0003824">
    <property type="term" value="F:catalytic activity"/>
    <property type="evidence" value="ECO:0007669"/>
    <property type="project" value="InterPro"/>
</dbReference>
<dbReference type="Gene3D" id="3.30.559.10">
    <property type="entry name" value="Chloramphenicol acetyltransferase-like domain"/>
    <property type="match status" value="4"/>
</dbReference>
<dbReference type="InterPro" id="IPR001242">
    <property type="entry name" value="Condensation_dom"/>
</dbReference>
<keyword evidence="3" id="KW-0596">Phosphopantetheine</keyword>
<evidence type="ECO:0000256" key="2">
    <source>
        <dbReference type="ARBA" id="ARBA00006432"/>
    </source>
</evidence>
<dbReference type="PROSITE" id="PS00455">
    <property type="entry name" value="AMP_BINDING"/>
    <property type="match status" value="2"/>
</dbReference>
<dbReference type="FunFam" id="3.40.50.980:FF:000001">
    <property type="entry name" value="Non-ribosomal peptide synthetase"/>
    <property type="match status" value="1"/>
</dbReference>
<comment type="caution">
    <text evidence="7">The sequence shown here is derived from an EMBL/GenBank/DDBJ whole genome shotgun (WGS) entry which is preliminary data.</text>
</comment>
<dbReference type="Gene3D" id="3.30.300.30">
    <property type="match status" value="2"/>
</dbReference>
<feature type="domain" description="Carrier" evidence="6">
    <location>
        <begin position="366"/>
        <end position="440"/>
    </location>
</feature>
<dbReference type="InterPro" id="IPR000873">
    <property type="entry name" value="AMP-dep_synth/lig_dom"/>
</dbReference>
<dbReference type="SUPFAM" id="SSF52777">
    <property type="entry name" value="CoA-dependent acyltransferases"/>
    <property type="match status" value="8"/>
</dbReference>
<evidence type="ECO:0000259" key="6">
    <source>
        <dbReference type="PROSITE" id="PS50075"/>
    </source>
</evidence>
<comment type="similarity">
    <text evidence="2">Belongs to the ATP-dependent AMP-binding enzyme family.</text>
</comment>
<dbReference type="Pfam" id="PF13193">
    <property type="entry name" value="AMP-binding_C"/>
    <property type="match status" value="2"/>
</dbReference>
<dbReference type="PANTHER" id="PTHR45398">
    <property type="match status" value="1"/>
</dbReference>
<dbReference type="PROSITE" id="PS50075">
    <property type="entry name" value="CARRIER"/>
    <property type="match status" value="2"/>
</dbReference>
<dbReference type="Pfam" id="PF00501">
    <property type="entry name" value="AMP-binding"/>
    <property type="match status" value="2"/>
</dbReference>
<feature type="non-terminal residue" evidence="7">
    <location>
        <position position="2856"/>
    </location>
</feature>
<dbReference type="Gene3D" id="2.30.38.10">
    <property type="entry name" value="Luciferase, Domain 3"/>
    <property type="match status" value="1"/>
</dbReference>
<evidence type="ECO:0000313" key="8">
    <source>
        <dbReference type="Proteomes" id="UP000238937"/>
    </source>
</evidence>
<evidence type="ECO:0000313" key="7">
    <source>
        <dbReference type="EMBL" id="PSB54682.1"/>
    </source>
</evidence>
<dbReference type="SUPFAM" id="SSF56801">
    <property type="entry name" value="Acetyl-CoA synthetase-like"/>
    <property type="match status" value="2"/>
</dbReference>
<dbReference type="InterPro" id="IPR020845">
    <property type="entry name" value="AMP-binding_CS"/>
</dbReference>
<dbReference type="InterPro" id="IPR036736">
    <property type="entry name" value="ACP-like_sf"/>
</dbReference>
<dbReference type="FunFam" id="2.30.38.10:FF:000001">
    <property type="entry name" value="Non-ribosomal peptide synthetase PvdI"/>
    <property type="match status" value="1"/>
</dbReference>
<proteinExistence type="inferred from homology"/>